<dbReference type="InterPro" id="IPR018303">
    <property type="entry name" value="ATPase_P-typ_P_site"/>
</dbReference>
<comment type="catalytic activity">
    <reaction evidence="11">
        <text>ATP + H2O = ADP + phosphate + H(+)</text>
        <dbReference type="Rhea" id="RHEA:13065"/>
        <dbReference type="ChEBI" id="CHEBI:15377"/>
        <dbReference type="ChEBI" id="CHEBI:15378"/>
        <dbReference type="ChEBI" id="CHEBI:30616"/>
        <dbReference type="ChEBI" id="CHEBI:43474"/>
        <dbReference type="ChEBI" id="CHEBI:456216"/>
    </reaction>
</comment>
<dbReference type="InterPro" id="IPR006544">
    <property type="entry name" value="P-type_TPase_V"/>
</dbReference>
<dbReference type="GO" id="GO:0016887">
    <property type="term" value="F:ATP hydrolysis activity"/>
    <property type="evidence" value="ECO:0007669"/>
    <property type="project" value="InterPro"/>
</dbReference>
<dbReference type="Proteomes" id="UP000694569">
    <property type="component" value="Unplaced"/>
</dbReference>
<dbReference type="SUPFAM" id="SSF81660">
    <property type="entry name" value="Metal cation-transporting ATPase, ATP-binding domain N"/>
    <property type="match status" value="1"/>
</dbReference>
<keyword evidence="4 11" id="KW-0479">Metal-binding</keyword>
<dbReference type="InterPro" id="IPR001757">
    <property type="entry name" value="P_typ_ATPase"/>
</dbReference>
<evidence type="ECO:0000259" key="13">
    <source>
        <dbReference type="Pfam" id="PF00690"/>
    </source>
</evidence>
<dbReference type="GO" id="GO:0046872">
    <property type="term" value="F:metal ion binding"/>
    <property type="evidence" value="ECO:0007669"/>
    <property type="project" value="UniProtKB-UniRule"/>
</dbReference>
<dbReference type="AlphaFoldDB" id="A0A8C5QBH1"/>
<comment type="subcellular location">
    <subcellularLocation>
        <location evidence="1 11">Membrane</location>
        <topology evidence="1 11">Multi-pass membrane protein</topology>
    </subcellularLocation>
</comment>
<feature type="transmembrane region" description="Helical" evidence="11">
    <location>
        <begin position="940"/>
        <end position="959"/>
    </location>
</feature>
<accession>A0A8C5QBH1</accession>
<feature type="transmembrane region" description="Helical" evidence="11">
    <location>
        <begin position="1067"/>
        <end position="1090"/>
    </location>
</feature>
<proteinExistence type="inferred from homology"/>
<dbReference type="InterPro" id="IPR004014">
    <property type="entry name" value="ATPase_P-typ_cation-transptr_N"/>
</dbReference>
<keyword evidence="8 11" id="KW-1278">Translocase</keyword>
<dbReference type="Pfam" id="PF12409">
    <property type="entry name" value="P5-ATPase"/>
    <property type="match status" value="1"/>
</dbReference>
<dbReference type="EC" id="7.2.2.-" evidence="11"/>
<dbReference type="SFLD" id="SFLDF00027">
    <property type="entry name" value="p-type_atpase"/>
    <property type="match status" value="1"/>
</dbReference>
<feature type="transmembrane region" description="Helical" evidence="11">
    <location>
        <begin position="36"/>
        <end position="54"/>
    </location>
</feature>
<reference evidence="15" key="1">
    <citation type="submission" date="2025-08" db="UniProtKB">
        <authorList>
            <consortium name="Ensembl"/>
        </authorList>
    </citation>
    <scope>IDENTIFICATION</scope>
</reference>
<feature type="domain" description="Cation-transporting P-type ATPase N-terminal" evidence="13">
    <location>
        <begin position="158"/>
        <end position="204"/>
    </location>
</feature>
<keyword evidence="7 11" id="KW-0460">Magnesium</keyword>
<protein>
    <recommendedName>
        <fullName evidence="11">Cation-transporting ATPase</fullName>
        <ecNumber evidence="11">7.2.2.-</ecNumber>
    </recommendedName>
</protein>
<dbReference type="GO" id="GO:0006874">
    <property type="term" value="P:intracellular calcium ion homeostasis"/>
    <property type="evidence" value="ECO:0007669"/>
    <property type="project" value="TreeGrafter"/>
</dbReference>
<dbReference type="Gene3D" id="2.70.150.10">
    <property type="entry name" value="Calcium-transporting ATPase, cytoplasmic transduction domain A"/>
    <property type="match status" value="1"/>
</dbReference>
<dbReference type="InterPro" id="IPR023214">
    <property type="entry name" value="HAD_sf"/>
</dbReference>
<dbReference type="SUPFAM" id="SSF56784">
    <property type="entry name" value="HAD-like"/>
    <property type="match status" value="1"/>
</dbReference>
<dbReference type="GO" id="GO:0019829">
    <property type="term" value="F:ATPase-coupled monoatomic cation transmembrane transporter activity"/>
    <property type="evidence" value="ECO:0007669"/>
    <property type="project" value="UniProtKB-UniRule"/>
</dbReference>
<feature type="domain" description="P5B-type ATPase N-terminal" evidence="14">
    <location>
        <begin position="18"/>
        <end position="138"/>
    </location>
</feature>
<feature type="transmembrane region" description="Helical" evidence="11">
    <location>
        <begin position="1110"/>
        <end position="1129"/>
    </location>
</feature>
<dbReference type="GeneTree" id="ENSGT00940000159448"/>
<dbReference type="SUPFAM" id="SSF81653">
    <property type="entry name" value="Calcium ATPase, transduction domain A"/>
    <property type="match status" value="1"/>
</dbReference>
<feature type="transmembrane region" description="Helical" evidence="11">
    <location>
        <begin position="400"/>
        <end position="420"/>
    </location>
</feature>
<dbReference type="InterPro" id="IPR023298">
    <property type="entry name" value="ATPase_P-typ_TM_dom_sf"/>
</dbReference>
<keyword evidence="16" id="KW-1185">Reference proteome</keyword>
<evidence type="ECO:0000259" key="14">
    <source>
        <dbReference type="Pfam" id="PF12409"/>
    </source>
</evidence>
<dbReference type="GO" id="GO:0015203">
    <property type="term" value="F:polyamine transmembrane transporter activity"/>
    <property type="evidence" value="ECO:0007669"/>
    <property type="project" value="TreeGrafter"/>
</dbReference>
<keyword evidence="3 11" id="KW-0812">Transmembrane</keyword>
<name>A0A8C5QBH1_9ANUR</name>
<feature type="transmembrane region" description="Helical" evidence="11">
    <location>
        <begin position="908"/>
        <end position="928"/>
    </location>
</feature>
<dbReference type="InterPro" id="IPR044492">
    <property type="entry name" value="P_typ_ATPase_HD_dom"/>
</dbReference>
<dbReference type="GO" id="GO:0140358">
    <property type="term" value="F:P-type transmembrane transporter activity"/>
    <property type="evidence" value="ECO:0007669"/>
    <property type="project" value="InterPro"/>
</dbReference>
<keyword evidence="10 11" id="KW-0472">Membrane</keyword>
<dbReference type="SFLD" id="SFLDS00003">
    <property type="entry name" value="Haloacid_Dehalogenase"/>
    <property type="match status" value="1"/>
</dbReference>
<evidence type="ECO:0000256" key="7">
    <source>
        <dbReference type="ARBA" id="ARBA00022842"/>
    </source>
</evidence>
<dbReference type="NCBIfam" id="TIGR01494">
    <property type="entry name" value="ATPase_P-type"/>
    <property type="match status" value="1"/>
</dbReference>
<feature type="transmembrane region" description="Helical" evidence="11">
    <location>
        <begin position="222"/>
        <end position="241"/>
    </location>
</feature>
<feature type="transmembrane region" description="Helical" evidence="11">
    <location>
        <begin position="971"/>
        <end position="990"/>
    </location>
</feature>
<keyword evidence="5 11" id="KW-0547">Nucleotide-binding</keyword>
<sequence length="1168" mass="131762">MKSKTNLRERPAVLNASQDNEMEIFGYRTVWCRRSLCILGYIFSLGFLRLLFYWKPKLDILCHCVPCSLEEAEVIMLRTTDVRKKHFKKKVEWIHSNSLQARADGRTVARDSSAENTLSQTLFKVRRITVQNCHYIWNPDDCVFQKVGVLEDQYSCSDIHRNFASGLSKEEQDHRRQLCGPNTIEVKIVPIWKLLFKEVLNPVYFFELYTICTWLATGYLEYALAIICMAIISIIATIYLLRMQSVKLHRMVESHNNVMVTVLQRNGGIKEVESRQLVPGDVIILTGKKFYLPCDAVLISGGCITNEGMLTGESIPVTKTSLLNVDNGIPWKQHIGEQSKGHVLFCGTEVIKTKPSDEGMVKAVVLQTGFNTAKGDLIRSILYPKPVNYEITRDILKATMGLLVISAAGVVYTVIIYSFHGVSPTYIFLMVLIMITAAVPVSLPSALTICTLYSQTRLNNQGIFCISPQRINLCGQINLFCFDKTGTLTEEGLDLWGIVPSGINGFQMVLQVNFASTLSWCPFIAAMASCHSLVLMEDQLHGDPLDLKMFEATGWELNGCREDCKEDLITGSEMIVKPKTQTESVPVQGISILHQFPFSSTLQRMAVITQILGEKNLTAFVKGAPEVITQFCKEATVPSNFSSMLDHYTSQGFRVIGLAFKHIEPNGNIEIKKLQRELVESDLVFLGFLIMENKLKSETKPVLQELKSANIRTVMVTGDNLHTACTVGMNSGMVPESTDLLILEANEPKEGSPPTITFKKIEREIENGNKEDMENMNFALSGMKSIWSQGARISKNNYAVSGKSYEVIKQHFLDLVPDILINGTIFARMTPKQKTILIEDFQKINYCVGMCGDGANDCGALKIAHAGISLSELEASVASPFTSKVSNIECVPKLLKEGRNAFMTSISLFKYLIMYTLIEFVCILLLYWKRTLLGNYHYLMQDLAITITIMLTMSLNGPAPKLAPYRPTGKLLSTSLVVSLLLHTISSIIVQSTAFSLVQQQQWYNESDIYGACLHQNMSFSNHNMEVEPPRSQNFLSTTLWFVTVFNLLIMEFIFSKGLPFRKPIYTNYLFFILLTLQVGTYLFILFADIETLYSAMELVCTPYSWRLNIFWTVLVLFVLSYCIEEFLIDNRNLWLALRKIFKCAPRSQYKELQRSLEKANHHSVSSC</sequence>
<evidence type="ECO:0000256" key="3">
    <source>
        <dbReference type="ARBA" id="ARBA00022692"/>
    </source>
</evidence>
<evidence type="ECO:0000256" key="8">
    <source>
        <dbReference type="ARBA" id="ARBA00022967"/>
    </source>
</evidence>
<dbReference type="Gene3D" id="3.40.1110.10">
    <property type="entry name" value="Calcium-transporting ATPase, cytoplasmic domain N"/>
    <property type="match status" value="1"/>
</dbReference>
<dbReference type="PANTHER" id="PTHR45630:SF18">
    <property type="entry name" value="CATION-TRANSPORTING ATPASE"/>
    <property type="match status" value="1"/>
</dbReference>
<feature type="domain" description="P-type ATPase A" evidence="12">
    <location>
        <begin position="258"/>
        <end position="381"/>
    </location>
</feature>
<reference evidence="15" key="2">
    <citation type="submission" date="2025-09" db="UniProtKB">
        <authorList>
            <consortium name="Ensembl"/>
        </authorList>
    </citation>
    <scope>IDENTIFICATION</scope>
</reference>
<dbReference type="FunFam" id="2.70.150.10:FF:000035">
    <property type="entry name" value="Cation-transporting ATPase"/>
    <property type="match status" value="1"/>
</dbReference>
<dbReference type="Pfam" id="PF13246">
    <property type="entry name" value="Cation_ATPase"/>
    <property type="match status" value="1"/>
</dbReference>
<dbReference type="InterPro" id="IPR036412">
    <property type="entry name" value="HAD-like_sf"/>
</dbReference>
<evidence type="ECO:0000256" key="2">
    <source>
        <dbReference type="ARBA" id="ARBA00006000"/>
    </source>
</evidence>
<dbReference type="OrthoDB" id="48943at2759"/>
<feature type="transmembrane region" description="Helical" evidence="11">
    <location>
        <begin position="1035"/>
        <end position="1055"/>
    </location>
</feature>
<dbReference type="InterPro" id="IPR059000">
    <property type="entry name" value="ATPase_P-type_domA"/>
</dbReference>
<evidence type="ECO:0000313" key="15">
    <source>
        <dbReference type="Ensembl" id="ENSLLEP00000035358.1"/>
    </source>
</evidence>
<evidence type="ECO:0000256" key="5">
    <source>
        <dbReference type="ARBA" id="ARBA00022741"/>
    </source>
</evidence>
<dbReference type="FunFam" id="3.40.50.1000:FF:000045">
    <property type="entry name" value="Cation-transporting ATPase"/>
    <property type="match status" value="1"/>
</dbReference>
<dbReference type="GO" id="GO:0005524">
    <property type="term" value="F:ATP binding"/>
    <property type="evidence" value="ECO:0007669"/>
    <property type="project" value="UniProtKB-UniRule"/>
</dbReference>
<evidence type="ECO:0000256" key="11">
    <source>
        <dbReference type="RuleBase" id="RU362082"/>
    </source>
</evidence>
<dbReference type="Ensembl" id="ENSLLET00000036703.1">
    <property type="protein sequence ID" value="ENSLLEP00000035358.1"/>
    <property type="gene ID" value="ENSLLEG00000022345.1"/>
</dbReference>
<evidence type="ECO:0000256" key="6">
    <source>
        <dbReference type="ARBA" id="ARBA00022840"/>
    </source>
</evidence>
<dbReference type="PANTHER" id="PTHR45630">
    <property type="entry name" value="CATION-TRANSPORTING ATPASE-RELATED"/>
    <property type="match status" value="1"/>
</dbReference>
<evidence type="ECO:0000259" key="12">
    <source>
        <dbReference type="Pfam" id="PF00122"/>
    </source>
</evidence>
<evidence type="ECO:0000256" key="1">
    <source>
        <dbReference type="ARBA" id="ARBA00004141"/>
    </source>
</evidence>
<dbReference type="SFLD" id="SFLDG00002">
    <property type="entry name" value="C1.7:_P-type_atpase_like"/>
    <property type="match status" value="1"/>
</dbReference>
<dbReference type="InterPro" id="IPR047819">
    <property type="entry name" value="P5A-ATPase_N"/>
</dbReference>
<dbReference type="Pfam" id="PF00122">
    <property type="entry name" value="E1-E2_ATPase"/>
    <property type="match status" value="1"/>
</dbReference>
<dbReference type="PRINTS" id="PR00119">
    <property type="entry name" value="CATATPASE"/>
</dbReference>
<evidence type="ECO:0000256" key="4">
    <source>
        <dbReference type="ARBA" id="ARBA00022723"/>
    </source>
</evidence>
<dbReference type="Pfam" id="PF00690">
    <property type="entry name" value="Cation_ATPase_N"/>
    <property type="match status" value="1"/>
</dbReference>
<feature type="transmembrane region" description="Helical" evidence="11">
    <location>
        <begin position="426"/>
        <end position="453"/>
    </location>
</feature>
<dbReference type="InterPro" id="IPR008250">
    <property type="entry name" value="ATPase_P-typ_transduc_dom_A_sf"/>
</dbReference>
<dbReference type="SUPFAM" id="SSF81665">
    <property type="entry name" value="Calcium ATPase, transmembrane domain M"/>
    <property type="match status" value="1"/>
</dbReference>
<keyword evidence="6 11" id="KW-0067">ATP-binding</keyword>
<evidence type="ECO:0000313" key="16">
    <source>
        <dbReference type="Proteomes" id="UP000694569"/>
    </source>
</evidence>
<dbReference type="NCBIfam" id="TIGR01657">
    <property type="entry name" value="P-ATPase-V"/>
    <property type="match status" value="1"/>
</dbReference>
<dbReference type="PROSITE" id="PS00154">
    <property type="entry name" value="ATPASE_E1_E2"/>
    <property type="match status" value="1"/>
</dbReference>
<dbReference type="GO" id="GO:0031902">
    <property type="term" value="C:late endosome membrane"/>
    <property type="evidence" value="ECO:0007669"/>
    <property type="project" value="TreeGrafter"/>
</dbReference>
<evidence type="ECO:0000256" key="10">
    <source>
        <dbReference type="ARBA" id="ARBA00023136"/>
    </source>
</evidence>
<dbReference type="FunFam" id="1.20.1110.10:FF:000023">
    <property type="entry name" value="Cation-transporting ATPase"/>
    <property type="match status" value="1"/>
</dbReference>
<keyword evidence="9 11" id="KW-1133">Transmembrane helix</keyword>
<dbReference type="InterPro" id="IPR023299">
    <property type="entry name" value="ATPase_P-typ_cyto_dom_N"/>
</dbReference>
<comment type="similarity">
    <text evidence="2 11">Belongs to the cation transport ATPase (P-type) (TC 3.A.3) family. Type V subfamily.</text>
</comment>
<evidence type="ECO:0000256" key="9">
    <source>
        <dbReference type="ARBA" id="ARBA00022989"/>
    </source>
</evidence>
<organism evidence="15 16">
    <name type="scientific">Leptobrachium leishanense</name>
    <name type="common">Leishan spiny toad</name>
    <dbReference type="NCBI Taxonomy" id="445787"/>
    <lineage>
        <taxon>Eukaryota</taxon>
        <taxon>Metazoa</taxon>
        <taxon>Chordata</taxon>
        <taxon>Craniata</taxon>
        <taxon>Vertebrata</taxon>
        <taxon>Euteleostomi</taxon>
        <taxon>Amphibia</taxon>
        <taxon>Batrachia</taxon>
        <taxon>Anura</taxon>
        <taxon>Pelobatoidea</taxon>
        <taxon>Megophryidae</taxon>
        <taxon>Leptobrachium</taxon>
    </lineage>
</organism>
<dbReference type="Gene3D" id="3.40.50.1000">
    <property type="entry name" value="HAD superfamily/HAD-like"/>
    <property type="match status" value="1"/>
</dbReference>